<dbReference type="InterPro" id="IPR011697">
    <property type="entry name" value="Peptidase_C26"/>
</dbReference>
<dbReference type="PANTHER" id="PTHR43235:SF1">
    <property type="entry name" value="GLUTAMINE AMIDOTRANSFERASE PB2B2.05-RELATED"/>
    <property type="match status" value="1"/>
</dbReference>
<dbReference type="GO" id="GO:0005829">
    <property type="term" value="C:cytosol"/>
    <property type="evidence" value="ECO:0007669"/>
    <property type="project" value="TreeGrafter"/>
</dbReference>
<reference evidence="1 2" key="1">
    <citation type="submission" date="2020-03" db="EMBL/GenBank/DDBJ databases">
        <title>Nocardioides sp. nov., isolated from fish.</title>
        <authorList>
            <person name="Hyun D.-W."/>
            <person name="Bae J.-W."/>
        </authorList>
    </citation>
    <scope>NUCLEOTIDE SEQUENCE [LARGE SCALE GENOMIC DNA]</scope>
    <source>
        <strain evidence="1 2">HDW12A</strain>
    </source>
</reference>
<organism evidence="1 2">
    <name type="scientific">Nocardioides piscis</name>
    <dbReference type="NCBI Taxonomy" id="2714938"/>
    <lineage>
        <taxon>Bacteria</taxon>
        <taxon>Bacillati</taxon>
        <taxon>Actinomycetota</taxon>
        <taxon>Actinomycetes</taxon>
        <taxon>Propionibacteriales</taxon>
        <taxon>Nocardioidaceae</taxon>
        <taxon>Nocardioides</taxon>
    </lineage>
</organism>
<dbReference type="GO" id="GO:0006598">
    <property type="term" value="P:polyamine catabolic process"/>
    <property type="evidence" value="ECO:0007669"/>
    <property type="project" value="TreeGrafter"/>
</dbReference>
<dbReference type="KEGG" id="npi:G7071_13020"/>
<dbReference type="RefSeq" id="WP_166319438.1">
    <property type="nucleotide sequence ID" value="NZ_CP049866.1"/>
</dbReference>
<dbReference type="GO" id="GO:0033969">
    <property type="term" value="F:gamma-glutamyl-gamma-aminobutyrate hydrolase activity"/>
    <property type="evidence" value="ECO:0007669"/>
    <property type="project" value="TreeGrafter"/>
</dbReference>
<gene>
    <name evidence="1" type="ORF">G7071_13020</name>
</gene>
<dbReference type="SUPFAM" id="SSF52317">
    <property type="entry name" value="Class I glutamine amidotransferase-like"/>
    <property type="match status" value="1"/>
</dbReference>
<evidence type="ECO:0000313" key="1">
    <source>
        <dbReference type="EMBL" id="QIK76213.1"/>
    </source>
</evidence>
<dbReference type="CDD" id="cd01745">
    <property type="entry name" value="GATase1_2"/>
    <property type="match status" value="1"/>
</dbReference>
<dbReference type="InterPro" id="IPR029062">
    <property type="entry name" value="Class_I_gatase-like"/>
</dbReference>
<dbReference type="AlphaFoldDB" id="A0A6G7YHD6"/>
<sequence>MTPVIGLTTYREPARWGVWDTSADLLPTTYAAAIQAVGGLPVLLPPVAPYATAAAAVVDRLDGLLISGGADVNPQRYGEDPHSSTTSWRDDRDGWELALLDAADARGLPVLGVCRGMQVMAAHAGGVLDQHVPDLVNHTGHSPGGDAFGTIAVSMVPESRLASLVEPRLSVHCHHHQSVRTHPGFTPAAWSEDGLLEAMEAPGERFCFGVQWHPEMAADAGLFAALVAAARLVGGGGDRGRGGPT</sequence>
<keyword evidence="1" id="KW-0378">Hydrolase</keyword>
<proteinExistence type="predicted"/>
<evidence type="ECO:0000313" key="2">
    <source>
        <dbReference type="Proteomes" id="UP000502035"/>
    </source>
</evidence>
<dbReference type="EMBL" id="CP049866">
    <property type="protein sequence ID" value="QIK76213.1"/>
    <property type="molecule type" value="Genomic_DNA"/>
</dbReference>
<keyword evidence="2" id="KW-1185">Reference proteome</keyword>
<name>A0A6G7YHD6_9ACTN</name>
<dbReference type="Gene3D" id="3.40.50.880">
    <property type="match status" value="1"/>
</dbReference>
<dbReference type="Pfam" id="PF07722">
    <property type="entry name" value="Peptidase_C26"/>
    <property type="match status" value="1"/>
</dbReference>
<dbReference type="InterPro" id="IPR044668">
    <property type="entry name" value="PuuD-like"/>
</dbReference>
<dbReference type="PANTHER" id="PTHR43235">
    <property type="entry name" value="GLUTAMINE AMIDOTRANSFERASE PB2B2.05-RELATED"/>
    <property type="match status" value="1"/>
</dbReference>
<accession>A0A6G7YHD6</accession>
<dbReference type="PROSITE" id="PS51273">
    <property type="entry name" value="GATASE_TYPE_1"/>
    <property type="match status" value="1"/>
</dbReference>
<protein>
    <submittedName>
        <fullName evidence="1">Gamma-glutamyl-gamma-aminobutyrate hydrolase family protein</fullName>
    </submittedName>
</protein>
<dbReference type="Proteomes" id="UP000502035">
    <property type="component" value="Chromosome"/>
</dbReference>